<keyword evidence="5" id="KW-0808">Transferase</keyword>
<dbReference type="SUPFAM" id="SSF51905">
    <property type="entry name" value="FAD/NAD(P)-binding domain"/>
    <property type="match status" value="1"/>
</dbReference>
<dbReference type="EMBL" id="JBDIZK010000017">
    <property type="protein sequence ID" value="MEN3749772.1"/>
    <property type="molecule type" value="Genomic_DNA"/>
</dbReference>
<dbReference type="PRINTS" id="PR00368">
    <property type="entry name" value="FADPNR"/>
</dbReference>
<dbReference type="InterPro" id="IPR015421">
    <property type="entry name" value="PyrdxlP-dep_Trfase_major"/>
</dbReference>
<dbReference type="PANTHER" id="PTHR30244">
    <property type="entry name" value="TRANSAMINASE"/>
    <property type="match status" value="1"/>
</dbReference>
<dbReference type="Pfam" id="PF07992">
    <property type="entry name" value="Pyr_redox_2"/>
    <property type="match status" value="1"/>
</dbReference>
<evidence type="ECO:0000256" key="1">
    <source>
        <dbReference type="ARBA" id="ARBA00022898"/>
    </source>
</evidence>
<evidence type="ECO:0000313" key="6">
    <source>
        <dbReference type="Proteomes" id="UP001427805"/>
    </source>
</evidence>
<dbReference type="Gene3D" id="3.50.50.60">
    <property type="entry name" value="FAD/NAD(P)-binding domain"/>
    <property type="match status" value="1"/>
</dbReference>
<dbReference type="InterPro" id="IPR015424">
    <property type="entry name" value="PyrdxlP-dep_Trfase"/>
</dbReference>
<dbReference type="InterPro" id="IPR023753">
    <property type="entry name" value="FAD/NAD-binding_dom"/>
</dbReference>
<accession>A0ABV0BHD4</accession>
<gene>
    <name evidence="5" type="ORF">TPR58_21550</name>
</gene>
<dbReference type="RefSeq" id="WP_346248823.1">
    <property type="nucleotide sequence ID" value="NZ_JBDIZK010000017.1"/>
</dbReference>
<reference evidence="5 6" key="1">
    <citation type="submission" date="2024-05" db="EMBL/GenBank/DDBJ databases">
        <title>Sphingomonas sp. HF-S3 16S ribosomal RNA gene Genome sequencing and assembly.</title>
        <authorList>
            <person name="Lee H."/>
        </authorList>
    </citation>
    <scope>NUCLEOTIDE SEQUENCE [LARGE SCALE GENOMIC DNA]</scope>
    <source>
        <strain evidence="5 6">HF-S3</strain>
    </source>
</reference>
<proteinExistence type="inferred from homology"/>
<dbReference type="GO" id="GO:0008483">
    <property type="term" value="F:transaminase activity"/>
    <property type="evidence" value="ECO:0007669"/>
    <property type="project" value="UniProtKB-KW"/>
</dbReference>
<dbReference type="InterPro" id="IPR036188">
    <property type="entry name" value="FAD/NAD-bd_sf"/>
</dbReference>
<evidence type="ECO:0000256" key="3">
    <source>
        <dbReference type="RuleBase" id="RU004508"/>
    </source>
</evidence>
<sequence>MDRLPLIAPRPPRLSDLSDALRAIEDRGIYSNGGPVVRGFEADLRDRVFGGAGDCLAVGNATLGLMLAIRQAAGPRAGRGMFALMPGFTFAATAHAAEWAGLTPLICDVDPGDWSAAEAAEAAAFARYGDRIAVVVPYATFGASIDLDRYAGYARLGTGVVIDAAASLGALDAQGRAFGTGAPFAIVYSMHATKVFATAEGGVVHSGDAALIERLRQMTNFGFAGARSAEGPGINAKLPEVLGTLAAEKLKAFEAVAEHRAMLDRRYREQLGGFASDNGFEFQVQQGRRQAVQCQSILLPRAFAGHRRGIMAALDAQGIGTGCYFSPHLGEQPWFRANAVIEPLPVCDDLSARILSLPITDAMMPADVDRVCAALMEACARLGRDGLEGLERRGTFVHSTLIVGGGPAGTALLTAASKQGRLADLAAGGMAIVERDAVLGRGSIGSYAITSDSTAETFLTAVKDNVHEAVAALEDHVSGQEIALHKGGRIGVPLYRATAFIEATGAQLGRIVIDHGGHVATRSEVVEARREADGIWAARVRNLTTGQERVMRAASIVIATGGYQSRDDIAAEVIAGSPLGALAGNRLVTGDDFLSLGGVDRLRVRTADMRAPRIAIVGGSTSAMAAAALLLKAAPALPLGAGAVTLHHRRPLRPFYHSAEAAWDDGFTDFGPDDVCPGTGFVYRLAGFRLEARELVLRMLSIGGRAPDPRLALRMIPQDEAGTRAAIEQADVVIGALGYRPRALPLFDEQGRRIALMADAPGRPRLVDQHCRVIDAAGRPVPGVYGIGLASGHVPDGKLGGESSFSGKANGLWLWQNDIGQMIVDQVLDSNAARRVA</sequence>
<dbReference type="Pfam" id="PF01041">
    <property type="entry name" value="DegT_DnrJ_EryC1"/>
    <property type="match status" value="1"/>
</dbReference>
<dbReference type="Proteomes" id="UP001427805">
    <property type="component" value="Unassembled WGS sequence"/>
</dbReference>
<dbReference type="SUPFAM" id="SSF53383">
    <property type="entry name" value="PLP-dependent transferases"/>
    <property type="match status" value="1"/>
</dbReference>
<feature type="domain" description="FAD/NAD(P)-binding" evidence="4">
    <location>
        <begin position="400"/>
        <end position="651"/>
    </location>
</feature>
<protein>
    <submittedName>
        <fullName evidence="5">DegT/DnrJ/EryC1/StrS family aminotransferase</fullName>
    </submittedName>
</protein>
<comment type="similarity">
    <text evidence="2 3">Belongs to the DegT/DnrJ/EryC1 family.</text>
</comment>
<evidence type="ECO:0000313" key="5">
    <source>
        <dbReference type="EMBL" id="MEN3749772.1"/>
    </source>
</evidence>
<keyword evidence="1 3" id="KW-0663">Pyridoxal phosphate</keyword>
<dbReference type="InterPro" id="IPR000653">
    <property type="entry name" value="DegT/StrS_aminotransferase"/>
</dbReference>
<comment type="caution">
    <text evidence="5">The sequence shown here is derived from an EMBL/GenBank/DDBJ whole genome shotgun (WGS) entry which is preliminary data.</text>
</comment>
<evidence type="ECO:0000256" key="2">
    <source>
        <dbReference type="ARBA" id="ARBA00037999"/>
    </source>
</evidence>
<evidence type="ECO:0000259" key="4">
    <source>
        <dbReference type="Pfam" id="PF07992"/>
    </source>
</evidence>
<keyword evidence="5" id="KW-0032">Aminotransferase</keyword>
<dbReference type="PANTHER" id="PTHR30244:SF9">
    <property type="entry name" value="PROTEIN RV3402C"/>
    <property type="match status" value="1"/>
</dbReference>
<name>A0ABV0BHD4_9SPHN</name>
<keyword evidence="6" id="KW-1185">Reference proteome</keyword>
<organism evidence="5 6">
    <name type="scientific">Sphingomonas rustica</name>
    <dbReference type="NCBI Taxonomy" id="3103142"/>
    <lineage>
        <taxon>Bacteria</taxon>
        <taxon>Pseudomonadati</taxon>
        <taxon>Pseudomonadota</taxon>
        <taxon>Alphaproteobacteria</taxon>
        <taxon>Sphingomonadales</taxon>
        <taxon>Sphingomonadaceae</taxon>
        <taxon>Sphingomonas</taxon>
    </lineage>
</organism>
<dbReference type="Gene3D" id="3.40.640.10">
    <property type="entry name" value="Type I PLP-dependent aspartate aminotransferase-like (Major domain)"/>
    <property type="match status" value="1"/>
</dbReference>